<evidence type="ECO:0000313" key="2">
    <source>
        <dbReference type="EMBL" id="KAG5183742.1"/>
    </source>
</evidence>
<accession>A0A835Z150</accession>
<evidence type="ECO:0000313" key="3">
    <source>
        <dbReference type="Proteomes" id="UP000664859"/>
    </source>
</evidence>
<evidence type="ECO:0000256" key="1">
    <source>
        <dbReference type="SAM" id="SignalP"/>
    </source>
</evidence>
<keyword evidence="1" id="KW-0732">Signal</keyword>
<dbReference type="Proteomes" id="UP000664859">
    <property type="component" value="Unassembled WGS sequence"/>
</dbReference>
<organism evidence="2 3">
    <name type="scientific">Tribonema minus</name>
    <dbReference type="NCBI Taxonomy" id="303371"/>
    <lineage>
        <taxon>Eukaryota</taxon>
        <taxon>Sar</taxon>
        <taxon>Stramenopiles</taxon>
        <taxon>Ochrophyta</taxon>
        <taxon>PX clade</taxon>
        <taxon>Xanthophyceae</taxon>
        <taxon>Tribonematales</taxon>
        <taxon>Tribonemataceae</taxon>
        <taxon>Tribonema</taxon>
    </lineage>
</organism>
<comment type="caution">
    <text evidence="2">The sequence shown here is derived from an EMBL/GenBank/DDBJ whole genome shotgun (WGS) entry which is preliminary data.</text>
</comment>
<dbReference type="EMBL" id="JAFCMP010000190">
    <property type="protein sequence ID" value="KAG5183742.1"/>
    <property type="molecule type" value="Genomic_DNA"/>
</dbReference>
<proteinExistence type="predicted"/>
<sequence length="449" mass="46944">MSQDDVPTASSTLLGLLVTMVLILALASDMNPAPVVKAVSETVASVVTATDETGQASGTDVPQLVGRYIFGSGLFGMAPVEEQVQLEQLTEEVLRVGENVVSAAVPTSVPDAAALAVAEGLAGVLSSTAVYTATVLPALMRRWMMRRGGTGGSCYVLLRRMSTTVGRMTVHCANADAAELLIILPRAGQGCRPMRLKDMREAMEASEDFTEAVARADYIYASSAARAIMQGLDMNTRGAAMAAVMLAQLPYQFIKQRAKRRAAMGDMAAALAGGSTTGRRPKATKPADAVAAPAKAKAKGAGVTARSNTGPLASVEWIQVTTDLITWLGYDVLTSDFMPAMGMPLVGPTAAACGFIATLSSQVYRDLAQALMVAGGVKGAEALQRRTSGLASGFASEGGADVDVQQPPQWLQRYWGPCLSSAAFFGLFEVVHRPFDDIATDIIRTALGS</sequence>
<feature type="chain" id="PRO_5032627998" evidence="1">
    <location>
        <begin position="28"/>
        <end position="449"/>
    </location>
</feature>
<gene>
    <name evidence="2" type="ORF">JKP88DRAFT_262962</name>
</gene>
<keyword evidence="3" id="KW-1185">Reference proteome</keyword>
<feature type="signal peptide" evidence="1">
    <location>
        <begin position="1"/>
        <end position="27"/>
    </location>
</feature>
<dbReference type="AlphaFoldDB" id="A0A835Z150"/>
<name>A0A835Z150_9STRA</name>
<reference evidence="2" key="1">
    <citation type="submission" date="2021-02" db="EMBL/GenBank/DDBJ databases">
        <title>First Annotated Genome of the Yellow-green Alga Tribonema minus.</title>
        <authorList>
            <person name="Mahan K.M."/>
        </authorList>
    </citation>
    <scope>NUCLEOTIDE SEQUENCE</scope>
    <source>
        <strain evidence="2">UTEX B ZZ1240</strain>
    </source>
</reference>
<protein>
    <submittedName>
        <fullName evidence="2">Uncharacterized protein</fullName>
    </submittedName>
</protein>